<evidence type="ECO:0000256" key="1">
    <source>
        <dbReference type="ARBA" id="ARBA00023015"/>
    </source>
</evidence>
<evidence type="ECO:0000313" key="5">
    <source>
        <dbReference type="EMBL" id="RBO96747.1"/>
    </source>
</evidence>
<sequence>MLHETRARHASIRLSRMDPPWHIRFLDRSPLTVLAMVGGDGWLLRDDRDPVPLTAGSIAIVRGPEPYAVADAPGTPPRVLVESADFCTDDLGRDISESRFLGPHTWGDHAAAPAALVTGLYPIRSEVSDWLLDALPPVLIVPPDQLESPLMDLVTAEIAADRPGQQVILDRAMDLLLVCTLRAWFDRADSTAPGWYRALGDPVAGPALRLIHDDPAHPWTVAALAAAVGVSRAAFARRFGELVGEPPVSYLTSWRIALAADRLRHTDDTLATIARRVGYSDGYALSVAFTRVKGVRPGEFRG</sequence>
<dbReference type="Proteomes" id="UP000252586">
    <property type="component" value="Unassembled WGS sequence"/>
</dbReference>
<comment type="caution">
    <text evidence="5">The sequence shown here is derived from an EMBL/GenBank/DDBJ whole genome shotgun (WGS) entry which is preliminary data.</text>
</comment>
<dbReference type="OrthoDB" id="241790at2"/>
<dbReference type="SMART" id="SM00342">
    <property type="entry name" value="HTH_ARAC"/>
    <property type="match status" value="1"/>
</dbReference>
<dbReference type="EMBL" id="QNRE01000001">
    <property type="protein sequence ID" value="RBO96747.1"/>
    <property type="molecule type" value="Genomic_DNA"/>
</dbReference>
<protein>
    <submittedName>
        <fullName evidence="5">AraC family transcriptional regulator</fullName>
    </submittedName>
</protein>
<dbReference type="PANTHER" id="PTHR46796:SF13">
    <property type="entry name" value="HTH-TYPE TRANSCRIPTIONAL ACTIVATOR RHAS"/>
    <property type="match status" value="1"/>
</dbReference>
<keyword evidence="2" id="KW-0238">DNA-binding</keyword>
<dbReference type="InterPro" id="IPR050204">
    <property type="entry name" value="AraC_XylS_family_regulators"/>
</dbReference>
<dbReference type="SUPFAM" id="SSF46689">
    <property type="entry name" value="Homeodomain-like"/>
    <property type="match status" value="2"/>
</dbReference>
<dbReference type="GO" id="GO:0003700">
    <property type="term" value="F:DNA-binding transcription factor activity"/>
    <property type="evidence" value="ECO:0007669"/>
    <property type="project" value="InterPro"/>
</dbReference>
<keyword evidence="3" id="KW-0804">Transcription</keyword>
<accession>A0A366E364</accession>
<dbReference type="Pfam" id="PF12833">
    <property type="entry name" value="HTH_18"/>
    <property type="match status" value="1"/>
</dbReference>
<name>A0A366E364_9NOCA</name>
<evidence type="ECO:0000313" key="6">
    <source>
        <dbReference type="Proteomes" id="UP000252586"/>
    </source>
</evidence>
<evidence type="ECO:0000259" key="4">
    <source>
        <dbReference type="PROSITE" id="PS01124"/>
    </source>
</evidence>
<gene>
    <name evidence="5" type="ORF">DFR74_101763</name>
</gene>
<reference evidence="5 6" key="1">
    <citation type="submission" date="2018-06" db="EMBL/GenBank/DDBJ databases">
        <title>Genomic Encyclopedia of Type Strains, Phase IV (KMG-IV): sequencing the most valuable type-strain genomes for metagenomic binning, comparative biology and taxonomic classification.</title>
        <authorList>
            <person name="Goeker M."/>
        </authorList>
    </citation>
    <scope>NUCLEOTIDE SEQUENCE [LARGE SCALE GENOMIC DNA]</scope>
    <source>
        <strain evidence="5 6">DSM 44599</strain>
    </source>
</reference>
<dbReference type="Gene3D" id="1.10.10.60">
    <property type="entry name" value="Homeodomain-like"/>
    <property type="match status" value="2"/>
</dbReference>
<keyword evidence="1" id="KW-0805">Transcription regulation</keyword>
<dbReference type="PROSITE" id="PS01124">
    <property type="entry name" value="HTH_ARAC_FAMILY_2"/>
    <property type="match status" value="1"/>
</dbReference>
<evidence type="ECO:0000256" key="2">
    <source>
        <dbReference type="ARBA" id="ARBA00023125"/>
    </source>
</evidence>
<feature type="domain" description="HTH araC/xylS-type" evidence="4">
    <location>
        <begin position="205"/>
        <end position="302"/>
    </location>
</feature>
<dbReference type="PANTHER" id="PTHR46796">
    <property type="entry name" value="HTH-TYPE TRANSCRIPTIONAL ACTIVATOR RHAS-RELATED"/>
    <property type="match status" value="1"/>
</dbReference>
<dbReference type="Pfam" id="PF12852">
    <property type="entry name" value="Cupin_6"/>
    <property type="match status" value="1"/>
</dbReference>
<dbReference type="InterPro" id="IPR018060">
    <property type="entry name" value="HTH_AraC"/>
</dbReference>
<dbReference type="GO" id="GO:0043565">
    <property type="term" value="F:sequence-specific DNA binding"/>
    <property type="evidence" value="ECO:0007669"/>
    <property type="project" value="InterPro"/>
</dbReference>
<evidence type="ECO:0000256" key="3">
    <source>
        <dbReference type="ARBA" id="ARBA00023163"/>
    </source>
</evidence>
<dbReference type="InterPro" id="IPR032783">
    <property type="entry name" value="AraC_lig"/>
</dbReference>
<dbReference type="AlphaFoldDB" id="A0A366E364"/>
<keyword evidence="6" id="KW-1185">Reference proteome</keyword>
<organism evidence="5 6">
    <name type="scientific">Nocardia puris</name>
    <dbReference type="NCBI Taxonomy" id="208602"/>
    <lineage>
        <taxon>Bacteria</taxon>
        <taxon>Bacillati</taxon>
        <taxon>Actinomycetota</taxon>
        <taxon>Actinomycetes</taxon>
        <taxon>Mycobacteriales</taxon>
        <taxon>Nocardiaceae</taxon>
        <taxon>Nocardia</taxon>
    </lineage>
</organism>
<dbReference type="STRING" id="1210090.GCA_001613185_03004"/>
<dbReference type="InterPro" id="IPR009057">
    <property type="entry name" value="Homeodomain-like_sf"/>
</dbReference>
<proteinExistence type="predicted"/>